<sequence>MGEFIKRVQANRVPGPLRRNFSLQNWEAEFAAAPAPDDSDKNIYEAALVIYEKLQNIRARLKLSTSKNLSATTKLRAFVAAANHNFIVAQDRTRSAFATVGESLAKRGAEGFGIDEVLAAVKLNLPGGFDWSPNEVVESLVDGIEIPVRVTLYETPDLTGNARMSQVEWKDIVLELNLGILYRHTEDLWDECLWNGYRLVDAGRLKVFLPQDSDLISGHRVGICRRMSLTMGYSVIATRVHHEMAARGSLPNIREVREIKRQGRRQIIRVSKPGEATDVLEELLVMRAYASEPYYTELLDTPLAAFGELTLSSVLNAWTVISRTALISVESVGQKHALGANMDSPAHTWLPEYVPVLQIDALVDALSVAVGILPADGRRLIEFFTFRGKPNQEIWAQPLIPVGPTAVAPIFAAVVSPNLRRLVDVWMRQVGIDLAERGPAFEAHVRAVVVESIRASKVLSGKAMGIEGDYTFRPSHGRAEQIDLLFNIGAVVFVAEAKCILEPTEAKSVYMHRKTVTGAAEQVLRKAQALEANRADFIVDVQRFGLALPQDFQIVPLVIVSTSTHVGISSNGVAVIDEYILGCFLDGELDDVAIQGRGFAIQKRIKTVFYSNLEEAQARASQYFASPPQLRRFLQGLRGRVVPLHSIDEQDWEGRILTLECAPEGGLPLARQPSESIGETGGA</sequence>
<dbReference type="RefSeq" id="WP_140402306.1">
    <property type="nucleotide sequence ID" value="NZ_CADFGW010000016.1"/>
</dbReference>
<dbReference type="AlphaFoldDB" id="A0ABD7LM73"/>
<comment type="caution">
    <text evidence="1">The sequence shown here is derived from an EMBL/GenBank/DDBJ whole genome shotgun (WGS) entry which is preliminary data.</text>
</comment>
<name>A0ABD7LM73_9BURK</name>
<evidence type="ECO:0000313" key="1">
    <source>
        <dbReference type="EMBL" id="SAK21514.1"/>
    </source>
</evidence>
<evidence type="ECO:0000313" key="2">
    <source>
        <dbReference type="Proteomes" id="UP000196218"/>
    </source>
</evidence>
<organism evidence="1 2">
    <name type="scientific">Burkholderia multivorans</name>
    <dbReference type="NCBI Taxonomy" id="87883"/>
    <lineage>
        <taxon>Bacteria</taxon>
        <taxon>Pseudomonadati</taxon>
        <taxon>Pseudomonadota</taxon>
        <taxon>Betaproteobacteria</taxon>
        <taxon>Burkholderiales</taxon>
        <taxon>Burkholderiaceae</taxon>
        <taxon>Burkholderia</taxon>
        <taxon>Burkholderia cepacia complex</taxon>
    </lineage>
</organism>
<gene>
    <name evidence="1" type="ORF">UA18_02734</name>
</gene>
<reference evidence="1 2" key="1">
    <citation type="submission" date="2016-04" db="EMBL/GenBank/DDBJ databases">
        <authorList>
            <person name="Peeters C."/>
        </authorList>
    </citation>
    <scope>NUCLEOTIDE SEQUENCE [LARGE SCALE GENOMIC DNA]</scope>
    <source>
        <strain evidence="1">LMG 29311</strain>
    </source>
</reference>
<accession>A0ABD7LM73</accession>
<evidence type="ECO:0008006" key="3">
    <source>
        <dbReference type="Google" id="ProtNLM"/>
    </source>
</evidence>
<dbReference type="Proteomes" id="UP000196218">
    <property type="component" value="Unassembled WGS sequence"/>
</dbReference>
<dbReference type="EMBL" id="FKJW01000003">
    <property type="protein sequence ID" value="SAK21514.1"/>
    <property type="molecule type" value="Genomic_DNA"/>
</dbReference>
<protein>
    <recommendedName>
        <fullName evidence="3">NERD domain-containing protein</fullName>
    </recommendedName>
</protein>
<proteinExistence type="predicted"/>